<proteinExistence type="predicted"/>
<feature type="region of interest" description="Disordered" evidence="1">
    <location>
        <begin position="270"/>
        <end position="292"/>
    </location>
</feature>
<feature type="region of interest" description="Disordered" evidence="1">
    <location>
        <begin position="351"/>
        <end position="374"/>
    </location>
</feature>
<sequence>MAHCNLWSAGRVLIAGDSRVRRLESMPDPNLAANVDFVHTGGVLVDDLVSLVDGVLTDDHSIIILMGFIGDEVQKYIHRISDEVAVTLIRSKECDATANIVASVHEAHTKWLALKEGRIIVWTLPYYLDYATYNAEQMVGLDVGETLAISWDSSLRFVHYVTRLRLQWASVNPNITFCALNEVLFSEKTHNAMFKSFGAISSEHFRFPANLLADGLHPSPKMTFLIWNFLHKCVGVVYNRSCPRKTIPTPAYERQKISFPQEVPTKLWKHQGPNKSFATKGASARGNSSKRQHPFYQKKYVFPCKPASVYSRLSSPQSSHLSDTITEEEEIIEEDNVSSGYGHLSWKASNSNLSNASTSSAPQGTVQRGPTLTL</sequence>
<organism evidence="2 4">
    <name type="scientific">Rotaria socialis</name>
    <dbReference type="NCBI Taxonomy" id="392032"/>
    <lineage>
        <taxon>Eukaryota</taxon>
        <taxon>Metazoa</taxon>
        <taxon>Spiralia</taxon>
        <taxon>Gnathifera</taxon>
        <taxon>Rotifera</taxon>
        <taxon>Eurotatoria</taxon>
        <taxon>Bdelloidea</taxon>
        <taxon>Philodinida</taxon>
        <taxon>Philodinidae</taxon>
        <taxon>Rotaria</taxon>
    </lineage>
</organism>
<feature type="compositionally biased region" description="Polar residues" evidence="1">
    <location>
        <begin position="362"/>
        <end position="374"/>
    </location>
</feature>
<reference evidence="2" key="1">
    <citation type="submission" date="2021-02" db="EMBL/GenBank/DDBJ databases">
        <authorList>
            <person name="Nowell W R."/>
        </authorList>
    </citation>
    <scope>NUCLEOTIDE SEQUENCE</scope>
</reference>
<evidence type="ECO:0000313" key="3">
    <source>
        <dbReference type="EMBL" id="CAF4884413.1"/>
    </source>
</evidence>
<evidence type="ECO:0000256" key="1">
    <source>
        <dbReference type="SAM" id="MobiDB-lite"/>
    </source>
</evidence>
<comment type="caution">
    <text evidence="2">The sequence shown here is derived from an EMBL/GenBank/DDBJ whole genome shotgun (WGS) entry which is preliminary data.</text>
</comment>
<evidence type="ECO:0000313" key="2">
    <source>
        <dbReference type="EMBL" id="CAF3716364.1"/>
    </source>
</evidence>
<accession>A0A818VVC9</accession>
<feature type="compositionally biased region" description="Low complexity" evidence="1">
    <location>
        <begin position="351"/>
        <end position="361"/>
    </location>
</feature>
<name>A0A818VVC9_9BILA</name>
<dbReference type="Proteomes" id="UP000663865">
    <property type="component" value="Unassembled WGS sequence"/>
</dbReference>
<protein>
    <submittedName>
        <fullName evidence="2">Uncharacterized protein</fullName>
    </submittedName>
</protein>
<dbReference type="AlphaFoldDB" id="A0A818VVC9"/>
<evidence type="ECO:0000313" key="4">
    <source>
        <dbReference type="Proteomes" id="UP000663865"/>
    </source>
</evidence>
<dbReference type="Proteomes" id="UP000663838">
    <property type="component" value="Unassembled WGS sequence"/>
</dbReference>
<dbReference type="EMBL" id="CAJOBS010004599">
    <property type="protein sequence ID" value="CAF4884413.1"/>
    <property type="molecule type" value="Genomic_DNA"/>
</dbReference>
<gene>
    <name evidence="2" type="ORF">KIK155_LOCUS27682</name>
    <name evidence="3" type="ORF">TOA249_LOCUS29511</name>
</gene>
<dbReference type="EMBL" id="CAJNYV010005020">
    <property type="protein sequence ID" value="CAF3716364.1"/>
    <property type="molecule type" value="Genomic_DNA"/>
</dbReference>